<name>A0A1I4SJ38_9BURK</name>
<evidence type="ECO:0008006" key="3">
    <source>
        <dbReference type="Google" id="ProtNLM"/>
    </source>
</evidence>
<reference evidence="1 2" key="1">
    <citation type="submission" date="2016-10" db="EMBL/GenBank/DDBJ databases">
        <authorList>
            <person name="de Groot N.N."/>
        </authorList>
    </citation>
    <scope>NUCLEOTIDE SEQUENCE [LARGE SCALE GENOMIC DNA]</scope>
    <source>
        <strain evidence="1 2">ATCC 43154</strain>
    </source>
</reference>
<keyword evidence="2" id="KW-1185">Reference proteome</keyword>
<dbReference type="AlphaFoldDB" id="A0A1I4SJ38"/>
<organism evidence="1 2">
    <name type="scientific">Rugamonas rubra</name>
    <dbReference type="NCBI Taxonomy" id="758825"/>
    <lineage>
        <taxon>Bacteria</taxon>
        <taxon>Pseudomonadati</taxon>
        <taxon>Pseudomonadota</taxon>
        <taxon>Betaproteobacteria</taxon>
        <taxon>Burkholderiales</taxon>
        <taxon>Oxalobacteraceae</taxon>
        <taxon>Telluria group</taxon>
        <taxon>Rugamonas</taxon>
    </lineage>
</organism>
<protein>
    <recommendedName>
        <fullName evidence="3">Pyocin activator protein PrtN</fullName>
    </recommendedName>
</protein>
<dbReference type="Proteomes" id="UP000199470">
    <property type="component" value="Unassembled WGS sequence"/>
</dbReference>
<accession>A0A1I4SJ38</accession>
<dbReference type="STRING" id="758825.SAMN02982985_04807"/>
<evidence type="ECO:0000313" key="1">
    <source>
        <dbReference type="EMBL" id="SFM64459.1"/>
    </source>
</evidence>
<evidence type="ECO:0000313" key="2">
    <source>
        <dbReference type="Proteomes" id="UP000199470"/>
    </source>
</evidence>
<proteinExistence type="predicted"/>
<sequence length="90" mass="10263">MDMSESQFVAKLAEAIEKLQRPAIPLSVDLWDIATIAQYLKRDPQVVRERMACLPSFPRAIRLPTKSGRAQPLYNAKEVIAWVQSHQEKS</sequence>
<dbReference type="EMBL" id="FOTW01000026">
    <property type="protein sequence ID" value="SFM64459.1"/>
    <property type="molecule type" value="Genomic_DNA"/>
</dbReference>
<gene>
    <name evidence="1" type="ORF">SAMN02982985_04807</name>
</gene>